<feature type="non-terminal residue" evidence="2">
    <location>
        <position position="95"/>
    </location>
</feature>
<comment type="caution">
    <text evidence="2">The sequence shown here is derived from an EMBL/GenBank/DDBJ whole genome shotgun (WGS) entry which is preliminary data.</text>
</comment>
<dbReference type="EMBL" id="VXBY01002042">
    <property type="protein sequence ID" value="NXP38511.1"/>
    <property type="molecule type" value="Genomic_DNA"/>
</dbReference>
<dbReference type="SUPFAM" id="SSF58069">
    <property type="entry name" value="Virus ectodomain"/>
    <property type="match status" value="1"/>
</dbReference>
<dbReference type="InterPro" id="IPR018154">
    <property type="entry name" value="TLV/ENV_coat_polyprotein"/>
</dbReference>
<sequence length="95" mass="10439">MIFHSAIMAPVPSLEVMELEKAIVNIPAIIEHTENHISDVIVALQEEAQGLAHVILQDRLGLDSLLISQVGMCRVTNTNCCSYIDETGRIKKDLA</sequence>
<dbReference type="AlphaFoldDB" id="A0A7L1ZUH6"/>
<protein>
    <submittedName>
        <fullName evidence="2">ERVV2 protein</fullName>
    </submittedName>
</protein>
<dbReference type="PANTHER" id="PTHR10424:SF73">
    <property type="entry name" value="ENDOGENOUS RETROVIRUS GROUP FC1 ENV POLYPROTEIN-RELATED"/>
    <property type="match status" value="1"/>
</dbReference>
<keyword evidence="3" id="KW-1185">Reference proteome</keyword>
<evidence type="ECO:0000313" key="2">
    <source>
        <dbReference type="EMBL" id="NXP38511.1"/>
    </source>
</evidence>
<keyword evidence="1" id="KW-1015">Disulfide bond</keyword>
<accession>A0A7L1ZUH6</accession>
<gene>
    <name evidence="2" type="primary">Ervv2_1</name>
    <name evidence="2" type="ORF">LEILUT_R14913</name>
</gene>
<reference evidence="2 3" key="1">
    <citation type="submission" date="2019-09" db="EMBL/GenBank/DDBJ databases">
        <title>Bird 10,000 Genomes (B10K) Project - Family phase.</title>
        <authorList>
            <person name="Zhang G."/>
        </authorList>
    </citation>
    <scope>NUCLEOTIDE SEQUENCE [LARGE SCALE GENOMIC DNA]</scope>
    <source>
        <strain evidence="2">B10K-DU-002-43</strain>
        <tissue evidence="2">Muscle</tissue>
    </source>
</reference>
<name>A0A7L1ZUH6_LEILU</name>
<dbReference type="Proteomes" id="UP000524007">
    <property type="component" value="Unassembled WGS sequence"/>
</dbReference>
<organism evidence="2 3">
    <name type="scientific">Leiothrix lutea</name>
    <name type="common">Red-billed leiothrix</name>
    <name type="synonym">Sylvia lutea</name>
    <dbReference type="NCBI Taxonomy" id="36275"/>
    <lineage>
        <taxon>Eukaryota</taxon>
        <taxon>Metazoa</taxon>
        <taxon>Chordata</taxon>
        <taxon>Craniata</taxon>
        <taxon>Vertebrata</taxon>
        <taxon>Euteleostomi</taxon>
        <taxon>Archelosauria</taxon>
        <taxon>Archosauria</taxon>
        <taxon>Dinosauria</taxon>
        <taxon>Saurischia</taxon>
        <taxon>Theropoda</taxon>
        <taxon>Coelurosauria</taxon>
        <taxon>Aves</taxon>
        <taxon>Neognathae</taxon>
        <taxon>Neoaves</taxon>
        <taxon>Telluraves</taxon>
        <taxon>Australaves</taxon>
        <taxon>Passeriformes</taxon>
        <taxon>Sylvioidea</taxon>
        <taxon>Leiothrichidae</taxon>
        <taxon>Leiothrix</taxon>
    </lineage>
</organism>
<dbReference type="Gene3D" id="1.10.287.210">
    <property type="match status" value="1"/>
</dbReference>
<feature type="non-terminal residue" evidence="2">
    <location>
        <position position="1"/>
    </location>
</feature>
<evidence type="ECO:0000313" key="3">
    <source>
        <dbReference type="Proteomes" id="UP000524007"/>
    </source>
</evidence>
<proteinExistence type="predicted"/>
<evidence type="ECO:0000256" key="1">
    <source>
        <dbReference type="ARBA" id="ARBA00023157"/>
    </source>
</evidence>
<dbReference type="PANTHER" id="PTHR10424">
    <property type="entry name" value="VIRAL ENVELOPE PROTEIN"/>
    <property type="match status" value="1"/>
</dbReference>
<dbReference type="Pfam" id="PF00429">
    <property type="entry name" value="TLV_coat"/>
    <property type="match status" value="1"/>
</dbReference>